<dbReference type="RefSeq" id="WP_277568777.1">
    <property type="nucleotide sequence ID" value="NZ_JAPDHZ010000008.1"/>
</dbReference>
<dbReference type="AlphaFoldDB" id="A0A9X4KT42"/>
<proteinExistence type="inferred from homology"/>
<reference evidence="4 5" key="1">
    <citation type="submission" date="2022-10" db="EMBL/GenBank/DDBJ databases">
        <title>Comparative genomic analysis of Cohnella hashimotonis sp. nov., isolated from the International Space Station.</title>
        <authorList>
            <person name="Simpson A."/>
            <person name="Venkateswaran K."/>
        </authorList>
    </citation>
    <scope>NUCLEOTIDE SEQUENCE [LARGE SCALE GENOMIC DNA]</scope>
    <source>
        <strain evidence="4 5">DSM 18997</strain>
    </source>
</reference>
<accession>A0A9X4KT42</accession>
<evidence type="ECO:0000313" key="4">
    <source>
        <dbReference type="EMBL" id="MDG0795075.1"/>
    </source>
</evidence>
<organism evidence="4 5">
    <name type="scientific">Cohnella ginsengisoli</name>
    <dbReference type="NCBI Taxonomy" id="425004"/>
    <lineage>
        <taxon>Bacteria</taxon>
        <taxon>Bacillati</taxon>
        <taxon>Bacillota</taxon>
        <taxon>Bacilli</taxon>
        <taxon>Bacillales</taxon>
        <taxon>Paenibacillaceae</taxon>
        <taxon>Cohnella</taxon>
    </lineage>
</organism>
<feature type="domain" description="VTT" evidence="3">
    <location>
        <begin position="29"/>
        <end position="146"/>
    </location>
</feature>
<feature type="transmembrane region" description="Helical" evidence="2">
    <location>
        <begin position="95"/>
        <end position="116"/>
    </location>
</feature>
<comment type="similarity">
    <text evidence="1">Belongs to the DedA family.</text>
</comment>
<evidence type="ECO:0000256" key="1">
    <source>
        <dbReference type="ARBA" id="ARBA00010792"/>
    </source>
</evidence>
<evidence type="ECO:0000313" key="5">
    <source>
        <dbReference type="Proteomes" id="UP001153387"/>
    </source>
</evidence>
<comment type="caution">
    <text evidence="4">The sequence shown here is derived from an EMBL/GenBank/DDBJ whole genome shotgun (WGS) entry which is preliminary data.</text>
</comment>
<dbReference type="Pfam" id="PF09335">
    <property type="entry name" value="VTT_dom"/>
    <property type="match status" value="1"/>
</dbReference>
<gene>
    <name evidence="4" type="ORF">OMP38_32790</name>
</gene>
<keyword evidence="2" id="KW-0812">Transmembrane</keyword>
<keyword evidence="5" id="KW-1185">Reference proteome</keyword>
<dbReference type="Proteomes" id="UP001153387">
    <property type="component" value="Unassembled WGS sequence"/>
</dbReference>
<dbReference type="PANTHER" id="PTHR42709">
    <property type="entry name" value="ALKALINE PHOSPHATASE LIKE PROTEIN"/>
    <property type="match status" value="1"/>
</dbReference>
<dbReference type="InterPro" id="IPR051311">
    <property type="entry name" value="DedA_domain"/>
</dbReference>
<dbReference type="EMBL" id="JAPDHZ010000008">
    <property type="protein sequence ID" value="MDG0795075.1"/>
    <property type="molecule type" value="Genomic_DNA"/>
</dbReference>
<name>A0A9X4KT42_9BACL</name>
<dbReference type="PANTHER" id="PTHR42709:SF9">
    <property type="entry name" value="ALKALINE PHOSPHATASE LIKE PROTEIN"/>
    <property type="match status" value="1"/>
</dbReference>
<dbReference type="InterPro" id="IPR032816">
    <property type="entry name" value="VTT_dom"/>
</dbReference>
<protein>
    <submittedName>
        <fullName evidence="4">VTT domain-containing protein</fullName>
    </submittedName>
</protein>
<sequence>MEQIMSLVSHYGYAVLFLVFCLGPFGIPVPTEVTLLAAGIMTAHGLLHPLYTLASMAIGMTSAVTVGYGVGRLARRYGFLDRLSRFNGYRKAERFYVKHNGTALSIGYLIPLVRYFVTVLAGINGVPFKRMLFVSYPSAIVWIGTLYGVSCMFGHRIVQIFQ</sequence>
<feature type="transmembrane region" description="Helical" evidence="2">
    <location>
        <begin position="136"/>
        <end position="158"/>
    </location>
</feature>
<feature type="transmembrane region" description="Helical" evidence="2">
    <location>
        <begin position="50"/>
        <end position="74"/>
    </location>
</feature>
<keyword evidence="2" id="KW-0472">Membrane</keyword>
<keyword evidence="2" id="KW-1133">Transmembrane helix</keyword>
<feature type="transmembrane region" description="Helical" evidence="2">
    <location>
        <begin position="12"/>
        <end position="30"/>
    </location>
</feature>
<evidence type="ECO:0000256" key="2">
    <source>
        <dbReference type="SAM" id="Phobius"/>
    </source>
</evidence>
<evidence type="ECO:0000259" key="3">
    <source>
        <dbReference type="Pfam" id="PF09335"/>
    </source>
</evidence>
<dbReference type="GO" id="GO:0005886">
    <property type="term" value="C:plasma membrane"/>
    <property type="evidence" value="ECO:0007669"/>
    <property type="project" value="TreeGrafter"/>
</dbReference>